<dbReference type="Gene3D" id="2.40.10.10">
    <property type="entry name" value="Trypsin-like serine proteases"/>
    <property type="match status" value="1"/>
</dbReference>
<dbReference type="InterPro" id="IPR043504">
    <property type="entry name" value="Peptidase_S1_PA_chymotrypsin"/>
</dbReference>
<protein>
    <recommendedName>
        <fullName evidence="3">Peptidase S1 domain-containing protein</fullName>
    </recommendedName>
</protein>
<dbReference type="GO" id="GO:0004252">
    <property type="term" value="F:serine-type endopeptidase activity"/>
    <property type="evidence" value="ECO:0007669"/>
    <property type="project" value="InterPro"/>
</dbReference>
<organism evidence="4 5">
    <name type="scientific">Poecilia reticulata</name>
    <name type="common">Guppy</name>
    <name type="synonym">Acanthophacelus reticulatus</name>
    <dbReference type="NCBI Taxonomy" id="8081"/>
    <lineage>
        <taxon>Eukaryota</taxon>
        <taxon>Metazoa</taxon>
        <taxon>Chordata</taxon>
        <taxon>Craniata</taxon>
        <taxon>Vertebrata</taxon>
        <taxon>Euteleostomi</taxon>
        <taxon>Actinopterygii</taxon>
        <taxon>Neopterygii</taxon>
        <taxon>Teleostei</taxon>
        <taxon>Neoteleostei</taxon>
        <taxon>Acanthomorphata</taxon>
        <taxon>Ovalentaria</taxon>
        <taxon>Atherinomorphae</taxon>
        <taxon>Cyprinodontiformes</taxon>
        <taxon>Poeciliidae</taxon>
        <taxon>Poeciliinae</taxon>
        <taxon>Poecilia</taxon>
    </lineage>
</organism>
<accession>A0A3P9MT41</accession>
<evidence type="ECO:0000256" key="1">
    <source>
        <dbReference type="ARBA" id="ARBA00023157"/>
    </source>
</evidence>
<dbReference type="PANTHER" id="PTHR24271">
    <property type="entry name" value="KALLIKREIN-RELATED"/>
    <property type="match status" value="1"/>
</dbReference>
<reference evidence="4" key="3">
    <citation type="submission" date="2025-09" db="UniProtKB">
        <authorList>
            <consortium name="Ensembl"/>
        </authorList>
    </citation>
    <scope>IDENTIFICATION</scope>
    <source>
        <strain evidence="4">Guanapo</strain>
    </source>
</reference>
<dbReference type="GeneTree" id="ENSGT01150000287084"/>
<evidence type="ECO:0000259" key="3">
    <source>
        <dbReference type="SMART" id="SM00020"/>
    </source>
</evidence>
<reference evidence="5" key="1">
    <citation type="submission" date="2013-11" db="EMBL/GenBank/DDBJ databases">
        <title>The genomic landscape of the Guanapo guppy.</title>
        <authorList>
            <person name="Kuenstner A."/>
            <person name="Dreyer C."/>
        </authorList>
    </citation>
    <scope>NUCLEOTIDE SEQUENCE</scope>
    <source>
        <strain evidence="5">Guanapo</strain>
    </source>
</reference>
<feature type="region of interest" description="Disordered" evidence="2">
    <location>
        <begin position="171"/>
        <end position="192"/>
    </location>
</feature>
<keyword evidence="5" id="KW-1185">Reference proteome</keyword>
<keyword evidence="1" id="KW-1015">Disulfide bond</keyword>
<dbReference type="Pfam" id="PF00089">
    <property type="entry name" value="Trypsin"/>
    <property type="match status" value="1"/>
</dbReference>
<dbReference type="PANTHER" id="PTHR24271:SF50">
    <property type="match status" value="1"/>
</dbReference>
<dbReference type="InterPro" id="IPR009003">
    <property type="entry name" value="Peptidase_S1_PA"/>
</dbReference>
<dbReference type="STRING" id="8081.ENSPREP00000000390"/>
<proteinExistence type="predicted"/>
<dbReference type="AlphaFoldDB" id="A0A3P9MT41"/>
<name>A0A3P9MT41_POERE</name>
<dbReference type="GO" id="GO:0006508">
    <property type="term" value="P:proteolysis"/>
    <property type="evidence" value="ECO:0007669"/>
    <property type="project" value="InterPro"/>
</dbReference>
<sequence length="192" mass="21534">MLVLFFYCVDLICNKQQLSSPGVAVTSVSLQKRIIGGQTCGDDERQYHVSIFVSKKKEVFMCGGSLISDQWVLTAIRKCFTEKSPITRLVSQIIVFYLPRVNEVHVGVHPIRAPKKTYTITQREIYRDGNGREHDIMLLKLSEKTTIRPIKLPDCPDTLLLEARLTDPCRHPSGAVTSPEAADACMSQRRGG</sequence>
<reference evidence="4" key="2">
    <citation type="submission" date="2025-08" db="UniProtKB">
        <authorList>
            <consortium name="Ensembl"/>
        </authorList>
    </citation>
    <scope>IDENTIFICATION</scope>
    <source>
        <strain evidence="4">Guanapo</strain>
    </source>
</reference>
<dbReference type="SUPFAM" id="SSF50494">
    <property type="entry name" value="Trypsin-like serine proteases"/>
    <property type="match status" value="1"/>
</dbReference>
<feature type="domain" description="Peptidase S1" evidence="3">
    <location>
        <begin position="33"/>
        <end position="190"/>
    </location>
</feature>
<dbReference type="Ensembl" id="ENSPRET00000000418.1">
    <property type="protein sequence ID" value="ENSPREP00000000390.1"/>
    <property type="gene ID" value="ENSPREG00000000301.1"/>
</dbReference>
<evidence type="ECO:0000313" key="4">
    <source>
        <dbReference type="Ensembl" id="ENSPREP00000000390.1"/>
    </source>
</evidence>
<dbReference type="SMART" id="SM00020">
    <property type="entry name" value="Tryp_SPc"/>
    <property type="match status" value="1"/>
</dbReference>
<evidence type="ECO:0000313" key="5">
    <source>
        <dbReference type="Proteomes" id="UP000242638"/>
    </source>
</evidence>
<dbReference type="Proteomes" id="UP000242638">
    <property type="component" value="Unassembled WGS sequence"/>
</dbReference>
<evidence type="ECO:0000256" key="2">
    <source>
        <dbReference type="SAM" id="MobiDB-lite"/>
    </source>
</evidence>
<dbReference type="InterPro" id="IPR001254">
    <property type="entry name" value="Trypsin_dom"/>
</dbReference>